<dbReference type="Proteomes" id="UP000031668">
    <property type="component" value="Unassembled WGS sequence"/>
</dbReference>
<keyword evidence="3" id="KW-1185">Reference proteome</keyword>
<dbReference type="PANTHER" id="PTHR13500">
    <property type="entry name" value="NUCLEOLAR PRERIBOSOMAL-ASSOCIATED PROTEIN 1"/>
    <property type="match status" value="1"/>
</dbReference>
<dbReference type="GO" id="GO:0005730">
    <property type="term" value="C:nucleolus"/>
    <property type="evidence" value="ECO:0007669"/>
    <property type="project" value="TreeGrafter"/>
</dbReference>
<evidence type="ECO:0000313" key="3">
    <source>
        <dbReference type="Proteomes" id="UP000031668"/>
    </source>
</evidence>
<sequence>MEYDILAKWISNIEFQENTKKFYQNYSSLFLILLKSTLVIDVSRILGSKSYMTSIFKNFEKFSSIRKDEIINVLYKVVKHSSSSLKLEFLKDYIVKYLMLIYKVEKNSKIKRLFSKIFAPEPLGCVCVSLSLPFNKNFSNKSVVDVLNFMILKNVDDFDFMECLLDKSIIFFEMFSDLIARPPKKQCYDDHIKILDYLCSRIPSVEFFRPFIPRLNLQHLENFMKNYMPAIMAINQKSSQTFESLFYYLKLQEIYFKIMLYICNFLNKNKPNILSAFIGSFSSNFFTVSDNFGCILDERYEIQAAYSKVLKLVVNILEMDHYIGMRFINNFQPKQVFQCIISGPPISSGVTPNFIGFLNMFVIHVNISTLYALDYDHFRRLLEYIIAGYVKTVDLNISAKYHDVLFSFLSRFYVIESDFHIWSLATKYFVSDSIFVIFRCLLLCFVSKSVKKSTLSHLINPEAYQINSLLMIRTIFETFESLTHSEESEIDFETLLKYFTFSMALFVIFKFTHPDSMLELMYKLLKLLDQKIKSKIKKATLFECKFYISKIYEHLCTNRKSMDIYDGSLVASIQEKWQKYIYAHQASHISVFSFKVVDLNLSPDSLIFTAFKRIFDRFFKLDTLEVNCEISHTDNEFKNLSEEIKLPISFLLLDLCVLHHEWCKDLISNHNLFHLFSFGQKLIDKSHVKKAHVRFTMEILRFEQKSLLTKLYFKSFDFLFPENDPGKYIQELTEPHQKNENNLNKYNVHYLIYHFKFHIKNRFNLNEIDLMFKNIENIDEKYLVRSKIWYFITKFQVAFISDFTLKNISEITELLEHHLHEQSYSKSVRKTLVNLYITYRTTFKLFDPLFKSLRARAIDYFINLQNNHLSLFLEFIYFYLAFGIEENNILLNLTYKNSNHKKIAKILLKYSYFIPNAFTNLQKLSDGKFIKTIIKLVLKSPGNTDLYNGIKTIIDHGHTCTLKSIYSKLRASHFVSKLEMLFDLSIKAAETDISICFSVLDIFFVENFENLDQKIFEKLWSLSNLLCNKSNSYWIKSKNFIKLYDYAINHSHSSKLIFRILLNFTKLTKKSSIHKLCSKLCGNRTYADLTKLNTNRDSINEWVALIHKFIIHSHPVENSSNTYILLVSFLLSFYKGTLGQTDVKILRIYYYYSRCIHGNRINRPLLFKYDFNMPKDPERLNIYTFILKPYEVLKKIDCEIFYQSINDFPIHRRLDSLDHCENDVNIYDPAFLMPLLAYMFEYQSKYTDFVQDMVKKEVLAYIIVSLTSYDDSMRKLGYFLLLKFEQALNNSRFHHKYQISLMLQFIRNSTVVENQRLLKSNALLLSKISTVLIQPTHVLYTFCSHLMCYFSLFDNSKIILLDRFIYGINKTEDSFFQNHSAVALLIDCLSYSMESAEDVEELIKADGFTIILEFAITGTPNDQLNHSLHTFIVKSLLNPECAQILFERRNINTYVQHLLQVCKSTESNQASANNATGHESKRKRGNNAKFVKNTHMLDIYKSMINLLNSGNTKFKLNIFINFILDYLGNEMYYTDKYLCKQTKNAIIWILKNMDVDLDVGKAIRITRHILTLGVDNTTICISAMLYIYFSIISNDIRPFLDFWPKFGHLYESIEPNLCKSVRFLMEKILCLVNEQLKCSQIIIDYPMRFDLFKIIISIHYISLKENHEQLEAFSYNSVIHKSCNTLLRTLLLQDFEESEISLSYHGGRFLDLQNDDYLNKRTIKDLLNLQNVDQMIDDNPYYLQELFVACVKFKNM</sequence>
<proteinExistence type="predicted"/>
<protein>
    <submittedName>
        <fullName evidence="2">Nucleolar pre-ribosomal-associated protein 1</fullName>
    </submittedName>
</protein>
<feature type="domain" description="URB1 C-terminal" evidence="1">
    <location>
        <begin position="1259"/>
        <end position="1450"/>
    </location>
</feature>
<evidence type="ECO:0000313" key="2">
    <source>
        <dbReference type="EMBL" id="KII74635.1"/>
    </source>
</evidence>
<accession>A0A0C2NEB3</accession>
<dbReference type="Pfam" id="PF16201">
    <property type="entry name" value="NopRA1"/>
    <property type="match status" value="1"/>
</dbReference>
<dbReference type="InterPro" id="IPR039844">
    <property type="entry name" value="URB1"/>
</dbReference>
<name>A0A0C2NEB3_THEKT</name>
<dbReference type="OrthoDB" id="72892at2759"/>
<dbReference type="GO" id="GO:0000466">
    <property type="term" value="P:maturation of 5.8S rRNA from tricistronic rRNA transcript (SSU-rRNA, 5.8S rRNA, LSU-rRNA)"/>
    <property type="evidence" value="ECO:0007669"/>
    <property type="project" value="TreeGrafter"/>
</dbReference>
<gene>
    <name evidence="2" type="ORF">RF11_00713</name>
</gene>
<dbReference type="EMBL" id="JWZT01000332">
    <property type="protein sequence ID" value="KII74635.1"/>
    <property type="molecule type" value="Genomic_DNA"/>
</dbReference>
<organism evidence="2 3">
    <name type="scientific">Thelohanellus kitauei</name>
    <name type="common">Myxosporean</name>
    <dbReference type="NCBI Taxonomy" id="669202"/>
    <lineage>
        <taxon>Eukaryota</taxon>
        <taxon>Metazoa</taxon>
        <taxon>Cnidaria</taxon>
        <taxon>Myxozoa</taxon>
        <taxon>Myxosporea</taxon>
        <taxon>Bivalvulida</taxon>
        <taxon>Platysporina</taxon>
        <taxon>Myxobolidae</taxon>
        <taxon>Thelohanellus</taxon>
    </lineage>
</organism>
<reference evidence="2 3" key="1">
    <citation type="journal article" date="2014" name="Genome Biol. Evol.">
        <title>The genome of the myxosporean Thelohanellus kitauei shows adaptations to nutrient acquisition within its fish host.</title>
        <authorList>
            <person name="Yang Y."/>
            <person name="Xiong J."/>
            <person name="Zhou Z."/>
            <person name="Huo F."/>
            <person name="Miao W."/>
            <person name="Ran C."/>
            <person name="Liu Y."/>
            <person name="Zhang J."/>
            <person name="Feng J."/>
            <person name="Wang M."/>
            <person name="Wang M."/>
            <person name="Wang L."/>
            <person name="Yao B."/>
        </authorList>
    </citation>
    <scope>NUCLEOTIDE SEQUENCE [LARGE SCALE GENOMIC DNA]</scope>
    <source>
        <strain evidence="2">Wuqing</strain>
    </source>
</reference>
<dbReference type="GO" id="GO:0000463">
    <property type="term" value="P:maturation of LSU-rRNA from tricistronic rRNA transcript (SSU-rRNA, 5.8S rRNA, LSU-rRNA)"/>
    <property type="evidence" value="ECO:0007669"/>
    <property type="project" value="TreeGrafter"/>
</dbReference>
<dbReference type="InterPro" id="IPR032436">
    <property type="entry name" value="URB1_C"/>
</dbReference>
<evidence type="ECO:0000259" key="1">
    <source>
        <dbReference type="Pfam" id="PF16201"/>
    </source>
</evidence>
<dbReference type="PANTHER" id="PTHR13500:SF0">
    <property type="entry name" value="NUCLEOLAR PRE-RIBOSOMAL-ASSOCIATED PROTEIN 1"/>
    <property type="match status" value="1"/>
</dbReference>
<comment type="caution">
    <text evidence="2">The sequence shown here is derived from an EMBL/GenBank/DDBJ whole genome shotgun (WGS) entry which is preliminary data.</text>
</comment>